<feature type="compositionally biased region" description="Pro residues" evidence="1">
    <location>
        <begin position="182"/>
        <end position="197"/>
    </location>
</feature>
<dbReference type="Proteomes" id="UP000287651">
    <property type="component" value="Unassembled WGS sequence"/>
</dbReference>
<dbReference type="AlphaFoldDB" id="A0A426X1R3"/>
<accession>A0A426X1R3</accession>
<feature type="non-terminal residue" evidence="2">
    <location>
        <position position="1"/>
    </location>
</feature>
<evidence type="ECO:0000256" key="1">
    <source>
        <dbReference type="SAM" id="MobiDB-lite"/>
    </source>
</evidence>
<feature type="compositionally biased region" description="Basic and acidic residues" evidence="1">
    <location>
        <begin position="146"/>
        <end position="180"/>
    </location>
</feature>
<organism evidence="2 3">
    <name type="scientific">Ensete ventricosum</name>
    <name type="common">Abyssinian banana</name>
    <name type="synonym">Musa ensete</name>
    <dbReference type="NCBI Taxonomy" id="4639"/>
    <lineage>
        <taxon>Eukaryota</taxon>
        <taxon>Viridiplantae</taxon>
        <taxon>Streptophyta</taxon>
        <taxon>Embryophyta</taxon>
        <taxon>Tracheophyta</taxon>
        <taxon>Spermatophyta</taxon>
        <taxon>Magnoliopsida</taxon>
        <taxon>Liliopsida</taxon>
        <taxon>Zingiberales</taxon>
        <taxon>Musaceae</taxon>
        <taxon>Ensete</taxon>
    </lineage>
</organism>
<gene>
    <name evidence="2" type="ORF">B296_00055930</name>
</gene>
<evidence type="ECO:0000313" key="3">
    <source>
        <dbReference type="Proteomes" id="UP000287651"/>
    </source>
</evidence>
<feature type="compositionally biased region" description="Basic and acidic residues" evidence="1">
    <location>
        <begin position="198"/>
        <end position="208"/>
    </location>
</feature>
<feature type="region of interest" description="Disordered" evidence="1">
    <location>
        <begin position="137"/>
        <end position="208"/>
    </location>
</feature>
<name>A0A426X1R3_ENSVE</name>
<dbReference type="SUPFAM" id="SSF51230">
    <property type="entry name" value="Single hybrid motif"/>
    <property type="match status" value="1"/>
</dbReference>
<protein>
    <submittedName>
        <fullName evidence="2">Uncharacterized protein</fullName>
    </submittedName>
</protein>
<dbReference type="EMBL" id="AMZH03029058">
    <property type="protein sequence ID" value="RRT33425.1"/>
    <property type="molecule type" value="Genomic_DNA"/>
</dbReference>
<sequence length="208" mass="22508">SDGDGFQSRSSDDPSPRCSGSICAKPMRLADGSCPLVVGHACQNAHYCSNSANLALTVMIFGTEPGDRVEVDEPIAQVETDKVITARNLQHFDLVKVTEWVKPKSTHLFLAVCYQQFIAKEGDTVTPGTKVAVISKSAPADTHVAPSDEKVGKDTKSPAKKEKIDKQMPKVEAPIKEKPKTPSLPPPKASPSEPQLPPKERERRVSLI</sequence>
<proteinExistence type="predicted"/>
<comment type="caution">
    <text evidence="2">The sequence shown here is derived from an EMBL/GenBank/DDBJ whole genome shotgun (WGS) entry which is preliminary data.</text>
</comment>
<dbReference type="CDD" id="cd06849">
    <property type="entry name" value="lipoyl_domain"/>
    <property type="match status" value="1"/>
</dbReference>
<evidence type="ECO:0000313" key="2">
    <source>
        <dbReference type="EMBL" id="RRT33425.1"/>
    </source>
</evidence>
<dbReference type="Gene3D" id="2.40.50.100">
    <property type="match status" value="1"/>
</dbReference>
<dbReference type="InterPro" id="IPR011053">
    <property type="entry name" value="Single_hybrid_motif"/>
</dbReference>
<reference evidence="2 3" key="1">
    <citation type="journal article" date="2014" name="Agronomy (Basel)">
        <title>A Draft Genome Sequence for Ensete ventricosum, the Drought-Tolerant Tree Against Hunger.</title>
        <authorList>
            <person name="Harrison J."/>
            <person name="Moore K.A."/>
            <person name="Paszkiewicz K."/>
            <person name="Jones T."/>
            <person name="Grant M."/>
            <person name="Ambacheew D."/>
            <person name="Muzemil S."/>
            <person name="Studholme D.J."/>
        </authorList>
    </citation>
    <scope>NUCLEOTIDE SEQUENCE [LARGE SCALE GENOMIC DNA]</scope>
</reference>